<sequence length="347" mass="39599">MGLYKFLTFSLLTILIISCNGANSSTKKNFSLEISNNKKDFKPGETVQINLKNENNIQIDRIEYELEGKKTEVLNNTLSLANVNLGKQELTATVYYGDKSEKITKNITILSNTAPVIYTYKIINEYPHDINSFTQGLEFHNDTLYESTGRNGHSYIRKTDYKTGKVLKQTDLDKAYFGEGITIINNKVYQLTWRKMTGFVYDLNSFEQLETFKYGNSKEGWGLTNDGKKIFKSDGTEKIWFLNPDTLTEEGYIQTVTNTSVFNKANELEYVDGKIYANVWQKDSAMIIDANTGAIIGVIDFRGLKDKVTKHEKLDVLNGIAYNSSSKTFFITGKNWDKLFEVEIMKK</sequence>
<feature type="chain" id="PRO_5038411708" evidence="1">
    <location>
        <begin position="23"/>
        <end position="347"/>
    </location>
</feature>
<keyword evidence="3" id="KW-1185">Reference proteome</keyword>
<reference evidence="2" key="1">
    <citation type="submission" date="2022-03" db="EMBL/GenBank/DDBJ databases">
        <title>Description of Abyssus ytuae gen. nov., sp. nov., a novel member of the family Flavobacteriaceae isolated from the sediment of Mariana Trench.</title>
        <authorList>
            <person name="Zhang J."/>
            <person name="Xu X."/>
        </authorList>
    </citation>
    <scope>NUCLEOTIDE SEQUENCE</scope>
    <source>
        <strain evidence="2">MT3330</strain>
    </source>
</reference>
<dbReference type="GO" id="GO:0016603">
    <property type="term" value="F:glutaminyl-peptide cyclotransferase activity"/>
    <property type="evidence" value="ECO:0007669"/>
    <property type="project" value="InterPro"/>
</dbReference>
<dbReference type="PANTHER" id="PTHR31270">
    <property type="entry name" value="GLUTAMINYL-PEPTIDE CYCLOTRANSFERASE"/>
    <property type="match status" value="1"/>
</dbReference>
<dbReference type="AlphaFoldDB" id="A0A9E6ZJV4"/>
<dbReference type="SUPFAM" id="SSF50969">
    <property type="entry name" value="YVTN repeat-like/Quinoprotein amine dehydrogenase"/>
    <property type="match status" value="1"/>
</dbReference>
<protein>
    <submittedName>
        <fullName evidence="2">Glutaminyl-peptide cyclotransferase</fullName>
    </submittedName>
</protein>
<name>A0A9E6ZJV4_9FLAO</name>
<keyword evidence="1" id="KW-0732">Signal</keyword>
<accession>A0A9E6ZJV4</accession>
<dbReference type="Pfam" id="PF05096">
    <property type="entry name" value="Glu_cyclase_2"/>
    <property type="match status" value="1"/>
</dbReference>
<evidence type="ECO:0000313" key="2">
    <source>
        <dbReference type="EMBL" id="UOB16949.1"/>
    </source>
</evidence>
<proteinExistence type="predicted"/>
<dbReference type="InterPro" id="IPR007788">
    <property type="entry name" value="QCT"/>
</dbReference>
<dbReference type="InterPro" id="IPR015943">
    <property type="entry name" value="WD40/YVTN_repeat-like_dom_sf"/>
</dbReference>
<dbReference type="PANTHER" id="PTHR31270:SF1">
    <property type="entry name" value="GLUTAMINYL-PEPTIDE CYCLOTRANSFERASE"/>
    <property type="match status" value="1"/>
</dbReference>
<dbReference type="KEGG" id="fbm:MQE35_14565"/>
<organism evidence="2 3">
    <name type="scientific">Abyssalbus ytuae</name>
    <dbReference type="NCBI Taxonomy" id="2926907"/>
    <lineage>
        <taxon>Bacteria</taxon>
        <taxon>Pseudomonadati</taxon>
        <taxon>Bacteroidota</taxon>
        <taxon>Flavobacteriia</taxon>
        <taxon>Flavobacteriales</taxon>
        <taxon>Flavobacteriaceae</taxon>
        <taxon>Abyssalbus</taxon>
    </lineage>
</organism>
<feature type="signal peptide" evidence="1">
    <location>
        <begin position="1"/>
        <end position="22"/>
    </location>
</feature>
<dbReference type="Proteomes" id="UP000831290">
    <property type="component" value="Chromosome"/>
</dbReference>
<evidence type="ECO:0000256" key="1">
    <source>
        <dbReference type="SAM" id="SignalP"/>
    </source>
</evidence>
<gene>
    <name evidence="2" type="ORF">MQE35_14565</name>
</gene>
<dbReference type="Gene3D" id="2.130.10.10">
    <property type="entry name" value="YVTN repeat-like/Quinoprotein amine dehydrogenase"/>
    <property type="match status" value="1"/>
</dbReference>
<dbReference type="PROSITE" id="PS51257">
    <property type="entry name" value="PROKAR_LIPOPROTEIN"/>
    <property type="match status" value="1"/>
</dbReference>
<dbReference type="RefSeq" id="WP_255842205.1">
    <property type="nucleotide sequence ID" value="NZ_CP094358.1"/>
</dbReference>
<dbReference type="EMBL" id="CP094358">
    <property type="protein sequence ID" value="UOB16949.1"/>
    <property type="molecule type" value="Genomic_DNA"/>
</dbReference>
<evidence type="ECO:0000313" key="3">
    <source>
        <dbReference type="Proteomes" id="UP000831290"/>
    </source>
</evidence>
<dbReference type="InterPro" id="IPR011044">
    <property type="entry name" value="Quino_amine_DH_bsu"/>
</dbReference>